<name>A0AAE3M7S4_9BACT</name>
<gene>
    <name evidence="4" type="ORF">OM075_19925</name>
</gene>
<evidence type="ECO:0000313" key="5">
    <source>
        <dbReference type="Proteomes" id="UP001209229"/>
    </source>
</evidence>
<dbReference type="PANTHER" id="PTHR37299:SF1">
    <property type="entry name" value="STAGE 0 SPORULATION PROTEIN A HOMOLOG"/>
    <property type="match status" value="1"/>
</dbReference>
<protein>
    <submittedName>
        <fullName evidence="4">LytTR family DNA-binding domain-containing protein</fullName>
    </submittedName>
</protein>
<keyword evidence="4" id="KW-0238">DNA-binding</keyword>
<evidence type="ECO:0000259" key="3">
    <source>
        <dbReference type="PROSITE" id="PS50930"/>
    </source>
</evidence>
<dbReference type="SUPFAM" id="SSF52172">
    <property type="entry name" value="CheY-like"/>
    <property type="match status" value="1"/>
</dbReference>
<reference evidence="4" key="1">
    <citation type="submission" date="2022-10" db="EMBL/GenBank/DDBJ databases">
        <authorList>
            <person name="Yu W.X."/>
        </authorList>
    </citation>
    <scope>NUCLEOTIDE SEQUENCE</scope>
    <source>
        <strain evidence="4">AAT</strain>
    </source>
</reference>
<dbReference type="SMART" id="SM00850">
    <property type="entry name" value="LytTR"/>
    <property type="match status" value="1"/>
</dbReference>
<keyword evidence="5" id="KW-1185">Reference proteome</keyword>
<organism evidence="4 5">
    <name type="scientific">Plebeiibacterium sediminum</name>
    <dbReference type="NCBI Taxonomy" id="2992112"/>
    <lineage>
        <taxon>Bacteria</taxon>
        <taxon>Pseudomonadati</taxon>
        <taxon>Bacteroidota</taxon>
        <taxon>Bacteroidia</taxon>
        <taxon>Marinilabiliales</taxon>
        <taxon>Marinilabiliaceae</taxon>
        <taxon>Plebeiibacterium</taxon>
    </lineage>
</organism>
<feature type="domain" description="HTH LytTR-type" evidence="3">
    <location>
        <begin position="146"/>
        <end position="248"/>
    </location>
</feature>
<dbReference type="RefSeq" id="WP_301192306.1">
    <property type="nucleotide sequence ID" value="NZ_JAPDPJ010000063.1"/>
</dbReference>
<proteinExistence type="predicted"/>
<accession>A0AAE3M7S4</accession>
<dbReference type="PROSITE" id="PS50110">
    <property type="entry name" value="RESPONSE_REGULATORY"/>
    <property type="match status" value="1"/>
</dbReference>
<dbReference type="SMART" id="SM00448">
    <property type="entry name" value="REC"/>
    <property type="match status" value="1"/>
</dbReference>
<evidence type="ECO:0000256" key="1">
    <source>
        <dbReference type="PROSITE-ProRule" id="PRU00169"/>
    </source>
</evidence>
<dbReference type="EMBL" id="JAPDPJ010000063">
    <property type="protein sequence ID" value="MCW3788749.1"/>
    <property type="molecule type" value="Genomic_DNA"/>
</dbReference>
<feature type="modified residue" description="4-aspartylphosphate" evidence="1">
    <location>
        <position position="57"/>
    </location>
</feature>
<dbReference type="PROSITE" id="PS50930">
    <property type="entry name" value="HTH_LYTTR"/>
    <property type="match status" value="1"/>
</dbReference>
<dbReference type="Gene3D" id="3.40.50.2300">
    <property type="match status" value="1"/>
</dbReference>
<evidence type="ECO:0000313" key="4">
    <source>
        <dbReference type="EMBL" id="MCW3788749.1"/>
    </source>
</evidence>
<dbReference type="AlphaFoldDB" id="A0AAE3M7S4"/>
<dbReference type="InterPro" id="IPR046947">
    <property type="entry name" value="LytR-like"/>
</dbReference>
<keyword evidence="1" id="KW-0597">Phosphoprotein</keyword>
<dbReference type="InterPro" id="IPR011006">
    <property type="entry name" value="CheY-like_superfamily"/>
</dbReference>
<dbReference type="Pfam" id="PF04397">
    <property type="entry name" value="LytTR"/>
    <property type="match status" value="1"/>
</dbReference>
<evidence type="ECO:0000259" key="2">
    <source>
        <dbReference type="PROSITE" id="PS50110"/>
    </source>
</evidence>
<dbReference type="Pfam" id="PF00072">
    <property type="entry name" value="Response_reg"/>
    <property type="match status" value="1"/>
</dbReference>
<dbReference type="Gene3D" id="2.40.50.1020">
    <property type="entry name" value="LytTr DNA-binding domain"/>
    <property type="match status" value="1"/>
</dbReference>
<dbReference type="InterPro" id="IPR007492">
    <property type="entry name" value="LytTR_DNA-bd_dom"/>
</dbReference>
<comment type="caution">
    <text evidence="4">The sequence shown here is derived from an EMBL/GenBank/DDBJ whole genome shotgun (WGS) entry which is preliminary data.</text>
</comment>
<dbReference type="GO" id="GO:0003677">
    <property type="term" value="F:DNA binding"/>
    <property type="evidence" value="ECO:0007669"/>
    <property type="project" value="UniProtKB-KW"/>
</dbReference>
<sequence length="262" mass="30461">MKNISVLLADDDHRIRNAIHTILVQNFISIQIVAKTDSLENTIEALNTYKPDIAILDMHLINGTAIEVLKKTTHLSYKVIFMSAYQEYALDDIRFASIDFIYKPLDISDLLITVDNVITELVEEGYKKKMQTFFINTNYENEDKQIIFKTKSQILSVPISAIIYGESHYSLSYFALETGKQIEIKEPLRRYESMLQSYNFFRCHPLFIVNINHILAVDYSTKLLTLTNHLTIPFEKKRLGILTQNWHKNTKSEVRIKSYKSV</sequence>
<dbReference type="InterPro" id="IPR001789">
    <property type="entry name" value="Sig_transdc_resp-reg_receiver"/>
</dbReference>
<dbReference type="Proteomes" id="UP001209229">
    <property type="component" value="Unassembled WGS sequence"/>
</dbReference>
<feature type="domain" description="Response regulatory" evidence="2">
    <location>
        <begin position="5"/>
        <end position="118"/>
    </location>
</feature>
<dbReference type="PANTHER" id="PTHR37299">
    <property type="entry name" value="TRANSCRIPTIONAL REGULATOR-RELATED"/>
    <property type="match status" value="1"/>
</dbReference>
<dbReference type="GO" id="GO:0000156">
    <property type="term" value="F:phosphorelay response regulator activity"/>
    <property type="evidence" value="ECO:0007669"/>
    <property type="project" value="InterPro"/>
</dbReference>